<dbReference type="SMART" id="SM00758">
    <property type="entry name" value="PA14"/>
    <property type="match status" value="1"/>
</dbReference>
<dbReference type="InterPro" id="IPR013320">
    <property type="entry name" value="ConA-like_dom_sf"/>
</dbReference>
<dbReference type="InterPro" id="IPR007110">
    <property type="entry name" value="Ig-like_dom"/>
</dbReference>
<dbReference type="InterPro" id="IPR052387">
    <property type="entry name" value="Fibrocystin"/>
</dbReference>
<keyword evidence="1 2" id="KW-0732">Signal</keyword>
<protein>
    <submittedName>
        <fullName evidence="5">PA14 domain-containing protein</fullName>
    </submittedName>
</protein>
<dbReference type="PROSITE" id="PS50835">
    <property type="entry name" value="IG_LIKE"/>
    <property type="match status" value="1"/>
</dbReference>
<dbReference type="Gene3D" id="2.60.120.1560">
    <property type="match status" value="1"/>
</dbReference>
<dbReference type="AlphaFoldDB" id="A0AAW6U2X6"/>
<dbReference type="SMART" id="SM00409">
    <property type="entry name" value="IG"/>
    <property type="match status" value="1"/>
</dbReference>
<dbReference type="SMART" id="SM00408">
    <property type="entry name" value="IGc2"/>
    <property type="match status" value="1"/>
</dbReference>
<evidence type="ECO:0000256" key="2">
    <source>
        <dbReference type="SAM" id="SignalP"/>
    </source>
</evidence>
<dbReference type="SUPFAM" id="SSF56988">
    <property type="entry name" value="Anthrax protective antigen"/>
    <property type="match status" value="1"/>
</dbReference>
<dbReference type="InterPro" id="IPR036179">
    <property type="entry name" value="Ig-like_dom_sf"/>
</dbReference>
<evidence type="ECO:0000259" key="4">
    <source>
        <dbReference type="PROSITE" id="PS51820"/>
    </source>
</evidence>
<dbReference type="Pfam" id="PF13385">
    <property type="entry name" value="Laminin_G_3"/>
    <property type="match status" value="1"/>
</dbReference>
<dbReference type="SUPFAM" id="SSF48726">
    <property type="entry name" value="Immunoglobulin"/>
    <property type="match status" value="1"/>
</dbReference>
<feature type="domain" description="PA14" evidence="4">
    <location>
        <begin position="18"/>
        <end position="172"/>
    </location>
</feature>
<dbReference type="InterPro" id="IPR003599">
    <property type="entry name" value="Ig_sub"/>
</dbReference>
<reference evidence="5" key="1">
    <citation type="submission" date="2023-05" db="EMBL/GenBank/DDBJ databases">
        <title>Anaerotaeda fermentans gen. nov., sp. nov., a novel anaerobic planctomycete of the new family within the order Sedimentisphaerales isolated from Taman Peninsula, Russia.</title>
        <authorList>
            <person name="Khomyakova M.A."/>
            <person name="Merkel A.Y."/>
            <person name="Slobodkin A.I."/>
        </authorList>
    </citation>
    <scope>NUCLEOTIDE SEQUENCE</scope>
    <source>
        <strain evidence="5">M17dextr</strain>
    </source>
</reference>
<gene>
    <name evidence="5" type="ORF">QJ522_13275</name>
</gene>
<dbReference type="Gene3D" id="2.60.120.200">
    <property type="match status" value="1"/>
</dbReference>
<dbReference type="InterPro" id="IPR013783">
    <property type="entry name" value="Ig-like_fold"/>
</dbReference>
<dbReference type="Proteomes" id="UP001431776">
    <property type="component" value="Unassembled WGS sequence"/>
</dbReference>
<dbReference type="RefSeq" id="WP_349245432.1">
    <property type="nucleotide sequence ID" value="NZ_JASCXX010000015.1"/>
</dbReference>
<feature type="chain" id="PRO_5043532281" evidence="2">
    <location>
        <begin position="22"/>
        <end position="639"/>
    </location>
</feature>
<dbReference type="InterPro" id="IPR037524">
    <property type="entry name" value="PA14/GLEYA"/>
</dbReference>
<evidence type="ECO:0000313" key="5">
    <source>
        <dbReference type="EMBL" id="MDI6450024.1"/>
    </source>
</evidence>
<name>A0AAW6U2X6_9BACT</name>
<organism evidence="5 6">
    <name type="scientific">Anaerobaca lacustris</name>
    <dbReference type="NCBI Taxonomy" id="3044600"/>
    <lineage>
        <taxon>Bacteria</taxon>
        <taxon>Pseudomonadati</taxon>
        <taxon>Planctomycetota</taxon>
        <taxon>Phycisphaerae</taxon>
        <taxon>Sedimentisphaerales</taxon>
        <taxon>Anaerobacaceae</taxon>
        <taxon>Anaerobaca</taxon>
    </lineage>
</organism>
<dbReference type="Pfam" id="PF13927">
    <property type="entry name" value="Ig_3"/>
    <property type="match status" value="1"/>
</dbReference>
<dbReference type="InterPro" id="IPR011658">
    <property type="entry name" value="PA14_dom"/>
</dbReference>
<feature type="signal peptide" evidence="2">
    <location>
        <begin position="1"/>
        <end position="21"/>
    </location>
</feature>
<accession>A0AAW6U2X6</accession>
<dbReference type="CDD" id="cd00096">
    <property type="entry name" value="Ig"/>
    <property type="match status" value="1"/>
</dbReference>
<dbReference type="InterPro" id="IPR003598">
    <property type="entry name" value="Ig_sub2"/>
</dbReference>
<dbReference type="PROSITE" id="PS51820">
    <property type="entry name" value="PA14"/>
    <property type="match status" value="1"/>
</dbReference>
<proteinExistence type="predicted"/>
<dbReference type="PANTHER" id="PTHR46769:SF2">
    <property type="entry name" value="FIBROCYSTIN-L ISOFORM 2 PRECURSOR-RELATED"/>
    <property type="match status" value="1"/>
</dbReference>
<evidence type="ECO:0000256" key="1">
    <source>
        <dbReference type="ARBA" id="ARBA00022729"/>
    </source>
</evidence>
<dbReference type="Pfam" id="PF07691">
    <property type="entry name" value="PA14"/>
    <property type="match status" value="1"/>
</dbReference>
<evidence type="ECO:0000259" key="3">
    <source>
        <dbReference type="PROSITE" id="PS50835"/>
    </source>
</evidence>
<keyword evidence="6" id="KW-1185">Reference proteome</keyword>
<sequence length="639" mass="67965">MRKATLVATVVCLMLSAVSSADVLREIWWGGASIDAAITLVQSGTPADQVDILVEPTWADIADNYVARLSGYILVPADGEYTFYVASDDSSRLFVSQNDNMADAVQVAFVDGWTGSQAWTSMASQQAEPMSLTEGQLMAFWAVMQEGTGGDNLAIGVAGPGIEGIIVLPDEVTFATHPSKANKPNPADGAAGVMSGTLSWGAPATIEDPAYSVYVGTDPEALEMIADGLTETSLEVGVLGVDFGFETTYYWRVDTNGEEGTVWSLTTQHGRPLITKAQGDAVAPGGDAQLVCEATSAAAGELSYQWYREKVIMMGFELNDVPLPEGVDSVLNVAGATIDDEGYYYCVVTNENGSTTSPLMFLDIQTGLIHRWTFDESADGVTIPDVVGGADATLMNGTGNAVIADGQATLANDGSQNSNNAAAGDYIDLPNGIISPLTQMTIECWTTWDGTDAVWQRIYDMGTSNGGEDVSNSGDQTTYFYVTPDSGSRSLLLEYRRLGSQHNMPMTDSGKLAAGEEVLVTQVHDDIAGIVKLYINGTIIGAYKTPVMLNEFIDNNVWLGRSQWGDPLYCGSYNELRIYDTALSAAEIAANFLAGPDVIAEPAAPCDVKVIGDRNGDCVVDFVDAAITADQWLVHSLQD</sequence>
<dbReference type="PANTHER" id="PTHR46769">
    <property type="entry name" value="POLYCYSTIC KIDNEY AND HEPATIC DISEASE 1 (AUTOSOMAL RECESSIVE)-LIKE 1"/>
    <property type="match status" value="1"/>
</dbReference>
<dbReference type="EMBL" id="JASCXX010000015">
    <property type="protein sequence ID" value="MDI6450024.1"/>
    <property type="molecule type" value="Genomic_DNA"/>
</dbReference>
<dbReference type="SUPFAM" id="SSF49899">
    <property type="entry name" value="Concanavalin A-like lectins/glucanases"/>
    <property type="match status" value="1"/>
</dbReference>
<feature type="domain" description="Ig-like" evidence="3">
    <location>
        <begin position="272"/>
        <end position="357"/>
    </location>
</feature>
<comment type="caution">
    <text evidence="5">The sequence shown here is derived from an EMBL/GenBank/DDBJ whole genome shotgun (WGS) entry which is preliminary data.</text>
</comment>
<evidence type="ECO:0000313" key="6">
    <source>
        <dbReference type="Proteomes" id="UP001431776"/>
    </source>
</evidence>
<dbReference type="Gene3D" id="2.60.40.10">
    <property type="entry name" value="Immunoglobulins"/>
    <property type="match status" value="2"/>
</dbReference>